<feature type="transmembrane region" description="Helical" evidence="2">
    <location>
        <begin position="15"/>
        <end position="35"/>
    </location>
</feature>
<organism evidence="3 4">
    <name type="scientific">Nocardia uniformis</name>
    <dbReference type="NCBI Taxonomy" id="53432"/>
    <lineage>
        <taxon>Bacteria</taxon>
        <taxon>Bacillati</taxon>
        <taxon>Actinomycetota</taxon>
        <taxon>Actinomycetes</taxon>
        <taxon>Mycobacteriales</taxon>
        <taxon>Nocardiaceae</taxon>
        <taxon>Nocardia</taxon>
    </lineage>
</organism>
<keyword evidence="4" id="KW-1185">Reference proteome</keyword>
<evidence type="ECO:0000256" key="1">
    <source>
        <dbReference type="SAM" id="MobiDB-lite"/>
    </source>
</evidence>
<keyword evidence="2" id="KW-1133">Transmembrane helix</keyword>
<keyword evidence="2" id="KW-0472">Membrane</keyword>
<protein>
    <submittedName>
        <fullName evidence="3">Uncharacterized protein</fullName>
    </submittedName>
</protein>
<comment type="caution">
    <text evidence="3">The sequence shown here is derived from an EMBL/GenBank/DDBJ whole genome shotgun (WGS) entry which is preliminary data.</text>
</comment>
<sequence>MVQGQSEGDVDPRGLAAVIVIAALLILAIGAGMLLTHRGAIEPVDSAPEPIGTPAPTTTDFQQPASVPSLPHPEVRIPTPVSPPVDLANRRIGDDCSVNGVVAQWGVTPYAGWVCLPVGN</sequence>
<dbReference type="RefSeq" id="WP_067525569.1">
    <property type="nucleotide sequence ID" value="NZ_JABELX010000015.1"/>
</dbReference>
<dbReference type="EMBL" id="JABELX010000015">
    <property type="protein sequence ID" value="NNH74613.1"/>
    <property type="molecule type" value="Genomic_DNA"/>
</dbReference>
<dbReference type="AlphaFoldDB" id="A0A849C783"/>
<evidence type="ECO:0000313" key="4">
    <source>
        <dbReference type="Proteomes" id="UP000586827"/>
    </source>
</evidence>
<feature type="compositionally biased region" description="Polar residues" evidence="1">
    <location>
        <begin position="55"/>
        <end position="66"/>
    </location>
</feature>
<keyword evidence="2" id="KW-0812">Transmembrane</keyword>
<evidence type="ECO:0000256" key="2">
    <source>
        <dbReference type="SAM" id="Phobius"/>
    </source>
</evidence>
<dbReference type="Proteomes" id="UP000586827">
    <property type="component" value="Unassembled WGS sequence"/>
</dbReference>
<evidence type="ECO:0000313" key="3">
    <source>
        <dbReference type="EMBL" id="NNH74613.1"/>
    </source>
</evidence>
<name>A0A849C783_9NOCA</name>
<accession>A0A849C783</accession>
<proteinExistence type="predicted"/>
<gene>
    <name evidence="3" type="ORF">HLB23_33000</name>
</gene>
<feature type="region of interest" description="Disordered" evidence="1">
    <location>
        <begin position="45"/>
        <end position="82"/>
    </location>
</feature>
<reference evidence="3 4" key="1">
    <citation type="submission" date="2020-05" db="EMBL/GenBank/DDBJ databases">
        <title>MicrobeNet Type strains.</title>
        <authorList>
            <person name="Nicholson A.C."/>
        </authorList>
    </citation>
    <scope>NUCLEOTIDE SEQUENCE [LARGE SCALE GENOMIC DNA]</scope>
    <source>
        <strain evidence="3 4">JCM 3224</strain>
    </source>
</reference>